<name>A0A6N3AU29_9FIRM</name>
<dbReference type="RefSeq" id="WP_156832532.1">
    <property type="nucleotide sequence ID" value="NZ_CACRUH010000016.1"/>
</dbReference>
<gene>
    <name evidence="2" type="ORF">CHLFYP18_06003</name>
</gene>
<dbReference type="InterPro" id="IPR022452">
    <property type="entry name" value="MqsA"/>
</dbReference>
<organism evidence="2">
    <name type="scientific">Hungatella hathewayi</name>
    <dbReference type="NCBI Taxonomy" id="154046"/>
    <lineage>
        <taxon>Bacteria</taxon>
        <taxon>Bacillati</taxon>
        <taxon>Bacillota</taxon>
        <taxon>Clostridia</taxon>
        <taxon>Lachnospirales</taxon>
        <taxon>Lachnospiraceae</taxon>
        <taxon>Hungatella</taxon>
    </lineage>
</organism>
<accession>A0A6N3AU29</accession>
<evidence type="ECO:0000313" key="2">
    <source>
        <dbReference type="EMBL" id="VYT95904.1"/>
    </source>
</evidence>
<dbReference type="NCBIfam" id="TIGR03830">
    <property type="entry name" value="CxxCG_CxxCG_HTH"/>
    <property type="match status" value="1"/>
</dbReference>
<feature type="domain" description="Antitoxin SocA-like Panacea" evidence="1">
    <location>
        <begin position="187"/>
        <end position="280"/>
    </location>
</feature>
<reference evidence="2" key="1">
    <citation type="submission" date="2019-11" db="EMBL/GenBank/DDBJ databases">
        <authorList>
            <person name="Feng L."/>
        </authorList>
    </citation>
    <scope>NUCLEOTIDE SEQUENCE</scope>
    <source>
        <strain evidence="2">ChathewayiLFYP18</strain>
    </source>
</reference>
<evidence type="ECO:0000259" key="1">
    <source>
        <dbReference type="Pfam" id="PF13274"/>
    </source>
</evidence>
<dbReference type="AlphaFoldDB" id="A0A6N3AU29"/>
<dbReference type="Pfam" id="PF13274">
    <property type="entry name" value="SocA_Panacea"/>
    <property type="match status" value="1"/>
</dbReference>
<sequence>MEDRKNFCEKCRKETGYRIEDEQSEGTIRGEIYSYYGKTAYCAECGSEIYDAEVNDYNLKALYDVYREKNGIISQEKIREIPNKYAIGKRPLSLLLGWGEQTFSRYCEGDIPTKQYSEILQSICDDPRLYLRILESNRENLKSNASFEKSRRAVKRLLDTSDCEKSKIDMVIEYLLNQCEDVTPLALQKALYYVQGFFYAFYDTFLFTEECEAWVHGPVYRDIYFRYKNYCFDAIESKGEIFDDSAFSASEKAVFDSVVKNICCYSGKVLERFTHAETPWLQTRGDLPFGCGSDRIIDKSLIGDYFKTVKDKYHMLSPSDMKEYTQKMFEQL</sequence>
<proteinExistence type="predicted"/>
<dbReference type="InterPro" id="IPR025272">
    <property type="entry name" value="SocA_Panacea"/>
</dbReference>
<dbReference type="EMBL" id="CACRUH010000016">
    <property type="protein sequence ID" value="VYT95904.1"/>
    <property type="molecule type" value="Genomic_DNA"/>
</dbReference>
<protein>
    <recommendedName>
        <fullName evidence="1">Antitoxin SocA-like Panacea domain-containing protein</fullName>
    </recommendedName>
</protein>